<dbReference type="RefSeq" id="WP_168804178.1">
    <property type="nucleotide sequence ID" value="NZ_CP051204.2"/>
</dbReference>
<dbReference type="InterPro" id="IPR015797">
    <property type="entry name" value="NUDIX_hydrolase-like_dom_sf"/>
</dbReference>
<evidence type="ECO:0000313" key="4">
    <source>
        <dbReference type="Proteomes" id="UP000502421"/>
    </source>
</evidence>
<dbReference type="Pfam" id="PF21906">
    <property type="entry name" value="WHD_NrtR"/>
    <property type="match status" value="1"/>
</dbReference>
<dbReference type="EMBL" id="CP051204">
    <property type="protein sequence ID" value="QJB38400.1"/>
    <property type="molecule type" value="Genomic_DNA"/>
</dbReference>
<dbReference type="InterPro" id="IPR054105">
    <property type="entry name" value="WHD_NrtR"/>
</dbReference>
<dbReference type="InterPro" id="IPR036388">
    <property type="entry name" value="WH-like_DNA-bd_sf"/>
</dbReference>
<feature type="domain" description="Nudix hydrolase" evidence="1">
    <location>
        <begin position="9"/>
        <end position="140"/>
    </location>
</feature>
<dbReference type="SUPFAM" id="SSF46785">
    <property type="entry name" value="Winged helix' DNA-binding domain"/>
    <property type="match status" value="1"/>
</dbReference>
<dbReference type="PROSITE" id="PS51462">
    <property type="entry name" value="NUDIX"/>
    <property type="match status" value="1"/>
</dbReference>
<evidence type="ECO:0000313" key="2">
    <source>
        <dbReference type="EMBL" id="QJB31922.1"/>
    </source>
</evidence>
<sequence>MKRYAQQTRLLVAVDCIIFGFDGQEIKLLLIQRGFEPCKGKWSLVGGFVQEEESAEDAATRVLKNLTGLDGIYMEQLHTFSSPDRDSVERTISVAYTALIDIKRYKQLHEDFHAVWFPINHHPELIFDHNAMVNQAKERLRYKAALHPLLLELLPPKFTLPQLQQLYESVYNTSFDKGNFSRKILSTGLLVRLADKDKLSSRKGAFYYKVDKKKYSVNLHAFLNFVPEALMKKSAAAGNR</sequence>
<reference evidence="4" key="1">
    <citation type="submission" date="2020-04" db="EMBL/GenBank/DDBJ databases">
        <authorList>
            <person name="Kittiwongwattana C."/>
        </authorList>
    </citation>
    <scope>NUCLEOTIDE SEQUENCE [LARGE SCALE GENOMIC DNA]</scope>
    <source>
        <strain evidence="3">1303</strain>
        <strain evidence="4">1310</strain>
    </source>
</reference>
<dbReference type="SUPFAM" id="SSF55811">
    <property type="entry name" value="Nudix"/>
    <property type="match status" value="1"/>
</dbReference>
<dbReference type="PANTHER" id="PTHR43736:SF4">
    <property type="entry name" value="SLR1690 PROTEIN"/>
    <property type="match status" value="1"/>
</dbReference>
<dbReference type="Proteomes" id="UP000503144">
    <property type="component" value="Chromosome"/>
</dbReference>
<dbReference type="InterPro" id="IPR036390">
    <property type="entry name" value="WH_DNA-bd_sf"/>
</dbReference>
<organism evidence="2 4">
    <name type="scientific">Chitinophaga oryzae</name>
    <dbReference type="NCBI Taxonomy" id="2725414"/>
    <lineage>
        <taxon>Bacteria</taxon>
        <taxon>Pseudomonadati</taxon>
        <taxon>Bacteroidota</taxon>
        <taxon>Chitinophagia</taxon>
        <taxon>Chitinophagales</taxon>
        <taxon>Chitinophagaceae</taxon>
        <taxon>Chitinophaga</taxon>
    </lineage>
</organism>
<evidence type="ECO:0000259" key="1">
    <source>
        <dbReference type="PROSITE" id="PS51462"/>
    </source>
</evidence>
<dbReference type="EMBL" id="CP051205">
    <property type="protein sequence ID" value="QJB31922.1"/>
    <property type="molecule type" value="Genomic_DNA"/>
</dbReference>
<keyword evidence="2" id="KW-0378">Hydrolase</keyword>
<dbReference type="GO" id="GO:0016787">
    <property type="term" value="F:hydrolase activity"/>
    <property type="evidence" value="ECO:0007669"/>
    <property type="project" value="UniProtKB-KW"/>
</dbReference>
<dbReference type="Pfam" id="PF00293">
    <property type="entry name" value="NUDIX"/>
    <property type="match status" value="1"/>
</dbReference>
<dbReference type="CDD" id="cd18873">
    <property type="entry name" value="NUDIX_NadM_like"/>
    <property type="match status" value="1"/>
</dbReference>
<dbReference type="Gene3D" id="1.10.10.10">
    <property type="entry name" value="Winged helix-like DNA-binding domain superfamily/Winged helix DNA-binding domain"/>
    <property type="match status" value="1"/>
</dbReference>
<dbReference type="Gene3D" id="3.90.79.10">
    <property type="entry name" value="Nucleoside Triphosphate Pyrophosphohydrolase"/>
    <property type="match status" value="1"/>
</dbReference>
<gene>
    <name evidence="3" type="ORF">HF324_11200</name>
    <name evidence="2" type="ORF">HF329_11525</name>
</gene>
<dbReference type="InterPro" id="IPR000086">
    <property type="entry name" value="NUDIX_hydrolase_dom"/>
</dbReference>
<reference evidence="2" key="2">
    <citation type="submission" date="2020-09" db="EMBL/GenBank/DDBJ databases">
        <authorList>
            <person name="Kittiwongwattana C."/>
        </authorList>
    </citation>
    <scope>NUCLEOTIDE SEQUENCE</scope>
    <source>
        <strain evidence="2">1310</strain>
    </source>
</reference>
<protein>
    <submittedName>
        <fullName evidence="2">NUDIX hydrolase</fullName>
    </submittedName>
</protein>
<dbReference type="AlphaFoldDB" id="A0AAE7D725"/>
<dbReference type="KEGG" id="coy:HF329_11525"/>
<evidence type="ECO:0000313" key="3">
    <source>
        <dbReference type="EMBL" id="QJB38400.1"/>
    </source>
</evidence>
<name>A0AAE7D725_9BACT</name>
<dbReference type="Proteomes" id="UP000502421">
    <property type="component" value="Chromosome"/>
</dbReference>
<keyword evidence="5" id="KW-1185">Reference proteome</keyword>
<evidence type="ECO:0000313" key="5">
    <source>
        <dbReference type="Proteomes" id="UP000503144"/>
    </source>
</evidence>
<accession>A0AAE7D725</accession>
<proteinExistence type="predicted"/>
<dbReference type="PANTHER" id="PTHR43736">
    <property type="entry name" value="ADP-RIBOSE PYROPHOSPHATASE"/>
    <property type="match status" value="1"/>
</dbReference>